<dbReference type="EMBL" id="CADIKC010000007">
    <property type="protein sequence ID" value="CAB3719724.1"/>
    <property type="molecule type" value="Genomic_DNA"/>
</dbReference>
<reference evidence="2 3" key="1">
    <citation type="submission" date="2020-04" db="EMBL/GenBank/DDBJ databases">
        <authorList>
            <person name="De Canck E."/>
        </authorList>
    </citation>
    <scope>NUCLEOTIDE SEQUENCE [LARGE SCALE GENOMIC DNA]</scope>
    <source>
        <strain evidence="2 3">LMG 24238</strain>
    </source>
</reference>
<name>A0A6J5BYV4_9BURK</name>
<organism evidence="2 3">
    <name type="scientific">Paraburkholderia sediminicola</name>
    <dbReference type="NCBI Taxonomy" id="458836"/>
    <lineage>
        <taxon>Bacteria</taxon>
        <taxon>Pseudomonadati</taxon>
        <taxon>Pseudomonadota</taxon>
        <taxon>Betaproteobacteria</taxon>
        <taxon>Burkholderiales</taxon>
        <taxon>Burkholderiaceae</taxon>
        <taxon>Paraburkholderia</taxon>
    </lineage>
</organism>
<gene>
    <name evidence="2" type="ORF">LMG24238_04776</name>
</gene>
<dbReference type="Proteomes" id="UP000494255">
    <property type="component" value="Unassembled WGS sequence"/>
</dbReference>
<proteinExistence type="predicted"/>
<evidence type="ECO:0000256" key="1">
    <source>
        <dbReference type="SAM" id="MobiDB-lite"/>
    </source>
</evidence>
<feature type="compositionally biased region" description="Basic residues" evidence="1">
    <location>
        <begin position="195"/>
        <end position="204"/>
    </location>
</feature>
<accession>A0A6J5BYV4</accession>
<feature type="compositionally biased region" description="Basic residues" evidence="1">
    <location>
        <begin position="155"/>
        <end position="171"/>
    </location>
</feature>
<dbReference type="AlphaFoldDB" id="A0A6J5BYV4"/>
<feature type="compositionally biased region" description="Polar residues" evidence="1">
    <location>
        <begin position="90"/>
        <end position="108"/>
    </location>
</feature>
<keyword evidence="3" id="KW-1185">Reference proteome</keyword>
<sequence>MCESTDSSRTTTRSGPRCPLSISGLSRFLCLSFFAAAKKVSAAPHRGNANRPLTNQGKARKPEQGKANAQGKQKRSPAQAKKSTLPKAIPSNSLQHPFILANSNSTPNLDRRIQPPTPLNHLRQIPTHMPTLPKKHRHNSHNRTPVGDKIPHSGRQVRLHQLKKSQQHRPGIRTARSAHLLSEPLKRLPPPHIPRAMRKQHKSMRSHDKGP</sequence>
<protein>
    <submittedName>
        <fullName evidence="2">Uncharacterized protein</fullName>
    </submittedName>
</protein>
<evidence type="ECO:0000313" key="3">
    <source>
        <dbReference type="Proteomes" id="UP000494255"/>
    </source>
</evidence>
<evidence type="ECO:0000313" key="2">
    <source>
        <dbReference type="EMBL" id="CAB3719724.1"/>
    </source>
</evidence>
<feature type="region of interest" description="Disordered" evidence="1">
    <location>
        <begin position="40"/>
        <end position="110"/>
    </location>
</feature>
<feature type="region of interest" description="Disordered" evidence="1">
    <location>
        <begin position="130"/>
        <end position="211"/>
    </location>
</feature>